<dbReference type="EMBL" id="AMZH03014983">
    <property type="protein sequence ID" value="RRT46758.1"/>
    <property type="molecule type" value="Genomic_DNA"/>
</dbReference>
<feature type="region of interest" description="Disordered" evidence="1">
    <location>
        <begin position="95"/>
        <end position="117"/>
    </location>
</feature>
<gene>
    <name evidence="2" type="ORF">B296_00007567</name>
</gene>
<evidence type="ECO:0000313" key="3">
    <source>
        <dbReference type="Proteomes" id="UP000287651"/>
    </source>
</evidence>
<evidence type="ECO:0000313" key="2">
    <source>
        <dbReference type="EMBL" id="RRT46758.1"/>
    </source>
</evidence>
<dbReference type="AlphaFoldDB" id="A0A426Y4R1"/>
<accession>A0A426Y4R1</accession>
<reference evidence="2 3" key="1">
    <citation type="journal article" date="2014" name="Agronomy (Basel)">
        <title>A Draft Genome Sequence for Ensete ventricosum, the Drought-Tolerant Tree Against Hunger.</title>
        <authorList>
            <person name="Harrison J."/>
            <person name="Moore K.A."/>
            <person name="Paszkiewicz K."/>
            <person name="Jones T."/>
            <person name="Grant M."/>
            <person name="Ambacheew D."/>
            <person name="Muzemil S."/>
            <person name="Studholme D.J."/>
        </authorList>
    </citation>
    <scope>NUCLEOTIDE SEQUENCE [LARGE SCALE GENOMIC DNA]</scope>
</reference>
<comment type="caution">
    <text evidence="2">The sequence shown here is derived from an EMBL/GenBank/DDBJ whole genome shotgun (WGS) entry which is preliminary data.</text>
</comment>
<sequence>MIHVLHRTTKSLDRGSVQLLYLLFDYCYAPFYSFGLNQSVISAVCPTFNWDYTRTGTTRQGPETPLETFHTASIAADLALAADLSPRDFPRTTSDTDLIGLTSTDSSTRKRRTGRSCGTPNCNNPKWLRKITVWLAGERRENLSLDAQQEQESSIEIHELHYANGKKALKQCARKQRSIDSVQETSPVVSDRVVVGVTPIVSIVIDYWIKWFDSTSDGYILVYTRPSQKSHSRVPGARLTFALSRPGGEFCDFTPLLVLMVSTRLILFPHAIDHIPRTKSDLG</sequence>
<dbReference type="Proteomes" id="UP000287651">
    <property type="component" value="Unassembled WGS sequence"/>
</dbReference>
<organism evidence="2 3">
    <name type="scientific">Ensete ventricosum</name>
    <name type="common">Abyssinian banana</name>
    <name type="synonym">Musa ensete</name>
    <dbReference type="NCBI Taxonomy" id="4639"/>
    <lineage>
        <taxon>Eukaryota</taxon>
        <taxon>Viridiplantae</taxon>
        <taxon>Streptophyta</taxon>
        <taxon>Embryophyta</taxon>
        <taxon>Tracheophyta</taxon>
        <taxon>Spermatophyta</taxon>
        <taxon>Magnoliopsida</taxon>
        <taxon>Liliopsida</taxon>
        <taxon>Zingiberales</taxon>
        <taxon>Musaceae</taxon>
        <taxon>Ensete</taxon>
    </lineage>
</organism>
<name>A0A426Y4R1_ENSVE</name>
<evidence type="ECO:0000256" key="1">
    <source>
        <dbReference type="SAM" id="MobiDB-lite"/>
    </source>
</evidence>
<proteinExistence type="predicted"/>
<protein>
    <submittedName>
        <fullName evidence="2">Uncharacterized protein</fullName>
    </submittedName>
</protein>